<dbReference type="InterPro" id="IPR056884">
    <property type="entry name" value="NPHP3-like_N"/>
</dbReference>
<reference evidence="4" key="1">
    <citation type="submission" date="2021-01" db="EMBL/GenBank/DDBJ databases">
        <authorList>
            <person name="Kaushik A."/>
        </authorList>
    </citation>
    <scope>NUCLEOTIDE SEQUENCE</scope>
    <source>
        <strain evidence="4">AG1-1C</strain>
    </source>
</reference>
<dbReference type="InterPro" id="IPR027417">
    <property type="entry name" value="P-loop_NTPase"/>
</dbReference>
<gene>
    <name evidence="4" type="ORF">RDB_LOCUS24422</name>
</gene>
<dbReference type="InterPro" id="IPR007111">
    <property type="entry name" value="NACHT_NTPase"/>
</dbReference>
<feature type="compositionally biased region" description="Polar residues" evidence="2">
    <location>
        <begin position="42"/>
        <end position="55"/>
    </location>
</feature>
<feature type="compositionally biased region" description="Low complexity" evidence="2">
    <location>
        <begin position="30"/>
        <end position="41"/>
    </location>
</feature>
<dbReference type="Pfam" id="PF24883">
    <property type="entry name" value="NPHP3_N"/>
    <property type="match status" value="1"/>
</dbReference>
<protein>
    <recommendedName>
        <fullName evidence="3">NACHT domain-containing protein</fullName>
    </recommendedName>
</protein>
<name>A0A8H2WG44_9AGAM</name>
<dbReference type="EMBL" id="CAJMWS010000119">
    <property type="protein sequence ID" value="CAE6368580.1"/>
    <property type="molecule type" value="Genomic_DNA"/>
</dbReference>
<dbReference type="SUPFAM" id="SSF52540">
    <property type="entry name" value="P-loop containing nucleoside triphosphate hydrolases"/>
    <property type="match status" value="1"/>
</dbReference>
<dbReference type="Gene3D" id="3.40.50.300">
    <property type="entry name" value="P-loop containing nucleotide triphosphate hydrolases"/>
    <property type="match status" value="1"/>
</dbReference>
<evidence type="ECO:0000259" key="3">
    <source>
        <dbReference type="PROSITE" id="PS50837"/>
    </source>
</evidence>
<organism evidence="4 5">
    <name type="scientific">Rhizoctonia solani</name>
    <dbReference type="NCBI Taxonomy" id="456999"/>
    <lineage>
        <taxon>Eukaryota</taxon>
        <taxon>Fungi</taxon>
        <taxon>Dikarya</taxon>
        <taxon>Basidiomycota</taxon>
        <taxon>Agaricomycotina</taxon>
        <taxon>Agaricomycetes</taxon>
        <taxon>Cantharellales</taxon>
        <taxon>Ceratobasidiaceae</taxon>
        <taxon>Rhizoctonia</taxon>
    </lineage>
</organism>
<dbReference type="PANTHER" id="PTHR10039">
    <property type="entry name" value="AMELOGENIN"/>
    <property type="match status" value="1"/>
</dbReference>
<keyword evidence="1" id="KW-0677">Repeat</keyword>
<proteinExistence type="predicted"/>
<evidence type="ECO:0000256" key="2">
    <source>
        <dbReference type="SAM" id="MobiDB-lite"/>
    </source>
</evidence>
<sequence>MSSPPGTPKQRKGLRLGKLLKDPFSRARSRSPSQSRPPSASNEGTELVGSSNVGVSQAAVHKTPSTAHAFIPSNTNDSGPSLSTLSTPIIVEPVESGSEATQATMVTPTPASRHISVVTESTSAVNTVSNREPKIRNTAWDALLGSLRALKNTSSIFPPLSSAVGSLVACLDEFETAARNRGDFEDLAMELTTLSNTLNGQMNGPSPVITSDSVASVAISIETQIAEVRERLDRVERGGLRDAQMDEEELMRHYRRIQAYFRQLQTNVSMSMWSITNEHLVNTRLEGLKPVKQATYDSSLSTEIDRRGCTEGTRIGVLAGLDDWLYNPATWSIYWMNGMAGTGKTTIASTFCDRVEKRKLLAASFFCTRSSAECRNVARIVPTIAYQLARYSIPYQSALCKILCQSPDIGSKNVLKQFEHLLKQPLQQVKDAIPEHLVVVIDALDECDDHNGAVVILDMLFRYATDVPLKFLVTSRPEPEIYNKMSLHAQSREVIHLHEIEKSLVREDIELYLKTELAFMSLGSADIEQLVIRSGTLFIYAATLVRYILPGKRPADPHKRLRSVLGMTPESMKKHTQIDALYTAVLNSALSEEDLEADEMEDIRVVLRTVLFAQEPISVDTIAELATINDSQRVVYALHPLRSVLHQSEQTGLVSTLHASFPDFMFSNERSGMYFCDVVEHSQLLARRCFSVMQEQLKFNICGLETSFISDIEAHNMSTRIQQKVSPTLVYACRYWASHLTLAPKSDALFATLEDFLSNRLLFWIEVLNLRRETALGVDELLKGQQWLIVS</sequence>
<evidence type="ECO:0000313" key="4">
    <source>
        <dbReference type="EMBL" id="CAE6368580.1"/>
    </source>
</evidence>
<feature type="region of interest" description="Disordered" evidence="2">
    <location>
        <begin position="1"/>
        <end position="60"/>
    </location>
</feature>
<dbReference type="Proteomes" id="UP000663846">
    <property type="component" value="Unassembled WGS sequence"/>
</dbReference>
<evidence type="ECO:0000256" key="1">
    <source>
        <dbReference type="ARBA" id="ARBA00022737"/>
    </source>
</evidence>
<dbReference type="PROSITE" id="PS50837">
    <property type="entry name" value="NACHT"/>
    <property type="match status" value="1"/>
</dbReference>
<dbReference type="AlphaFoldDB" id="A0A8H2WG44"/>
<comment type="caution">
    <text evidence="4">The sequence shown here is derived from an EMBL/GenBank/DDBJ whole genome shotgun (WGS) entry which is preliminary data.</text>
</comment>
<feature type="domain" description="NACHT" evidence="3">
    <location>
        <begin position="332"/>
        <end position="477"/>
    </location>
</feature>
<evidence type="ECO:0000313" key="5">
    <source>
        <dbReference type="Proteomes" id="UP000663846"/>
    </source>
</evidence>
<dbReference type="PANTHER" id="PTHR10039:SF14">
    <property type="entry name" value="NACHT DOMAIN-CONTAINING PROTEIN"/>
    <property type="match status" value="1"/>
</dbReference>
<accession>A0A8H2WG44</accession>